<reference evidence="2 3" key="1">
    <citation type="submission" date="2016-11" db="EMBL/GenBank/DDBJ databases">
        <authorList>
            <person name="Jaros S."/>
            <person name="Januszkiewicz K."/>
            <person name="Wedrychowicz H."/>
        </authorList>
    </citation>
    <scope>NUCLEOTIDE SEQUENCE [LARGE SCALE GENOMIC DNA]</scope>
    <source>
        <strain evidence="2 3">OK807</strain>
    </source>
</reference>
<name>A0A1K2AXP3_STRAR</name>
<dbReference type="STRING" id="1893.SAMN02787144_1007312"/>
<feature type="region of interest" description="Disordered" evidence="1">
    <location>
        <begin position="190"/>
        <end position="214"/>
    </location>
</feature>
<sequence length="214" mass="23145">MSTLKRAPRECGSWRWDLYDTAAPGLESALSVAARMCDVLARVELLAPIELKYSWYVLDVGPTGITSTLELTRPLGEPSVPSRVRGSRPSAYPSADIADINVIGPGTWIDAVRQPRKEPQLVGLSLSTAPTGLSAELSVHHDIWGWYDFAGRPHPEVYRNNAPRLTAALEELVTLLDAPPEPGEPTYFGAATPEGLATPDAYEDGLGPDLTSRL</sequence>
<proteinExistence type="predicted"/>
<evidence type="ECO:0000313" key="3">
    <source>
        <dbReference type="Proteomes" id="UP000181909"/>
    </source>
</evidence>
<organism evidence="2 3">
    <name type="scientific">Streptomyces atratus</name>
    <dbReference type="NCBI Taxonomy" id="1893"/>
    <lineage>
        <taxon>Bacteria</taxon>
        <taxon>Bacillati</taxon>
        <taxon>Actinomycetota</taxon>
        <taxon>Actinomycetes</taxon>
        <taxon>Kitasatosporales</taxon>
        <taxon>Streptomycetaceae</taxon>
        <taxon>Streptomyces</taxon>
    </lineage>
</organism>
<dbReference type="AlphaFoldDB" id="A0A1K2AXP3"/>
<dbReference type="Proteomes" id="UP000181909">
    <property type="component" value="Unassembled WGS sequence"/>
</dbReference>
<evidence type="ECO:0000313" key="2">
    <source>
        <dbReference type="EMBL" id="SFX90628.1"/>
    </source>
</evidence>
<gene>
    <name evidence="2" type="ORF">SAMN02787144_1007312</name>
</gene>
<dbReference type="RefSeq" id="WP_072485782.1">
    <property type="nucleotide sequence ID" value="NZ_CP108276.1"/>
</dbReference>
<accession>A0A1K2AXP3</accession>
<evidence type="ECO:0000256" key="1">
    <source>
        <dbReference type="SAM" id="MobiDB-lite"/>
    </source>
</evidence>
<protein>
    <submittedName>
        <fullName evidence="2">Uncharacterized protein</fullName>
    </submittedName>
</protein>
<dbReference type="EMBL" id="FPJO01000007">
    <property type="protein sequence ID" value="SFX90628.1"/>
    <property type="molecule type" value="Genomic_DNA"/>
</dbReference>
<dbReference type="OrthoDB" id="4538292at2"/>